<evidence type="ECO:0000256" key="2">
    <source>
        <dbReference type="ARBA" id="ARBA00008051"/>
    </source>
</evidence>
<evidence type="ECO:0000256" key="5">
    <source>
        <dbReference type="ARBA" id="ARBA00022737"/>
    </source>
</evidence>
<evidence type="ECO:0000256" key="1">
    <source>
        <dbReference type="ARBA" id="ARBA00004496"/>
    </source>
</evidence>
<comment type="caution">
    <text evidence="9">The sequence shown here is derived from an EMBL/GenBank/DDBJ whole genome shotgun (WGS) entry which is preliminary data.</text>
</comment>
<keyword evidence="10" id="KW-1185">Reference proteome</keyword>
<keyword evidence="3" id="KW-0728">SH3 domain</keyword>
<dbReference type="SUPFAM" id="SSF48452">
    <property type="entry name" value="TPR-like"/>
    <property type="match status" value="1"/>
</dbReference>
<comment type="subcellular location">
    <subcellularLocation>
        <location evidence="1">Cytoplasm</location>
    </subcellularLocation>
</comment>
<dbReference type="PANTHER" id="PTHR15175:SF0">
    <property type="entry name" value="SH3 DOMAIN-CONTAINING PROTEIN C23A1.17"/>
    <property type="match status" value="1"/>
</dbReference>
<dbReference type="Proteomes" id="UP001215598">
    <property type="component" value="Unassembled WGS sequence"/>
</dbReference>
<dbReference type="InterPro" id="IPR019734">
    <property type="entry name" value="TPR_rpt"/>
</dbReference>
<keyword evidence="5" id="KW-0677">Repeat</keyword>
<dbReference type="SMART" id="SM00028">
    <property type="entry name" value="TPR"/>
    <property type="match status" value="3"/>
</dbReference>
<dbReference type="PANTHER" id="PTHR15175">
    <property type="entry name" value="NEUTROPHIL CYTOSOLIC FACTOR 2, NEUTROPHIL NADPH OXIDASE FACTOR 2"/>
    <property type="match status" value="1"/>
</dbReference>
<sequence>MPLSLKEKLEVWAGALRAYDQEDFEEALRLFSRIPKSSIILTNMGLVYAALGDHEAAVERFIAATRRDPYLAVAYFQCGVSNFLMARYEFAYRDFREAMSHLRENQCIDYEQIGLSFQLFSAEVLFNQGLCLINLGQVKKGLEDLEAAREAKATKDHDIIDGAIRRSGRGYTVFSVPRGICYRPSEKKMANAASKDYMGEARLIAAIDLNDTTTGFAGVERLKNPTRTATQTDDERLFMRAMSLDDVTIPNETAKASHLRRSKTTPTKSRGSLNGEMRTSHSPGPRPTPADVPSRVDWNLAGPQLQLILPRTL</sequence>
<protein>
    <recommendedName>
        <fullName evidence="11">NADPH oxidase regulator NoxR</fullName>
    </recommendedName>
</protein>
<dbReference type="InterPro" id="IPR011990">
    <property type="entry name" value="TPR-like_helical_dom_sf"/>
</dbReference>
<evidence type="ECO:0000313" key="9">
    <source>
        <dbReference type="EMBL" id="KAJ7719133.1"/>
    </source>
</evidence>
<proteinExistence type="inferred from homology"/>
<keyword evidence="6 7" id="KW-0802">TPR repeat</keyword>
<accession>A0AAD7HFV2</accession>
<dbReference type="EMBL" id="JARKIB010000256">
    <property type="protein sequence ID" value="KAJ7719133.1"/>
    <property type="molecule type" value="Genomic_DNA"/>
</dbReference>
<keyword evidence="4" id="KW-0963">Cytoplasm</keyword>
<evidence type="ECO:0000256" key="6">
    <source>
        <dbReference type="ARBA" id="ARBA00022803"/>
    </source>
</evidence>
<comment type="similarity">
    <text evidence="2">Belongs to the NCF2/NOXA1 family.</text>
</comment>
<evidence type="ECO:0000256" key="8">
    <source>
        <dbReference type="SAM" id="MobiDB-lite"/>
    </source>
</evidence>
<evidence type="ECO:0000256" key="3">
    <source>
        <dbReference type="ARBA" id="ARBA00022443"/>
    </source>
</evidence>
<organism evidence="9 10">
    <name type="scientific">Mycena metata</name>
    <dbReference type="NCBI Taxonomy" id="1033252"/>
    <lineage>
        <taxon>Eukaryota</taxon>
        <taxon>Fungi</taxon>
        <taxon>Dikarya</taxon>
        <taxon>Basidiomycota</taxon>
        <taxon>Agaricomycotina</taxon>
        <taxon>Agaricomycetes</taxon>
        <taxon>Agaricomycetidae</taxon>
        <taxon>Agaricales</taxon>
        <taxon>Marasmiineae</taxon>
        <taxon>Mycenaceae</taxon>
        <taxon>Mycena</taxon>
    </lineage>
</organism>
<evidence type="ECO:0008006" key="11">
    <source>
        <dbReference type="Google" id="ProtNLM"/>
    </source>
</evidence>
<dbReference type="Pfam" id="PF13181">
    <property type="entry name" value="TPR_8"/>
    <property type="match status" value="1"/>
</dbReference>
<gene>
    <name evidence="9" type="ORF">B0H16DRAFT_1432956</name>
</gene>
<dbReference type="Gene3D" id="1.25.40.10">
    <property type="entry name" value="Tetratricopeptide repeat domain"/>
    <property type="match status" value="1"/>
</dbReference>
<feature type="repeat" description="TPR" evidence="7">
    <location>
        <begin position="38"/>
        <end position="71"/>
    </location>
</feature>
<evidence type="ECO:0000256" key="7">
    <source>
        <dbReference type="PROSITE-ProRule" id="PRU00339"/>
    </source>
</evidence>
<name>A0AAD7HFV2_9AGAR</name>
<dbReference type="FunFam" id="1.25.40.10:FF:000017">
    <property type="entry name" value="NADPH oxidase regulator NoxR"/>
    <property type="match status" value="1"/>
</dbReference>
<evidence type="ECO:0000256" key="4">
    <source>
        <dbReference type="ARBA" id="ARBA00022490"/>
    </source>
</evidence>
<dbReference type="AlphaFoldDB" id="A0AAD7HFV2"/>
<dbReference type="PROSITE" id="PS50005">
    <property type="entry name" value="TPR"/>
    <property type="match status" value="1"/>
</dbReference>
<dbReference type="InterPro" id="IPR051864">
    <property type="entry name" value="NCF2_NOXA1"/>
</dbReference>
<feature type="region of interest" description="Disordered" evidence="8">
    <location>
        <begin position="250"/>
        <end position="296"/>
    </location>
</feature>
<evidence type="ECO:0000313" key="10">
    <source>
        <dbReference type="Proteomes" id="UP001215598"/>
    </source>
</evidence>
<reference evidence="9" key="1">
    <citation type="submission" date="2023-03" db="EMBL/GenBank/DDBJ databases">
        <title>Massive genome expansion in bonnet fungi (Mycena s.s.) driven by repeated elements and novel gene families across ecological guilds.</title>
        <authorList>
            <consortium name="Lawrence Berkeley National Laboratory"/>
            <person name="Harder C.B."/>
            <person name="Miyauchi S."/>
            <person name="Viragh M."/>
            <person name="Kuo A."/>
            <person name="Thoen E."/>
            <person name="Andreopoulos B."/>
            <person name="Lu D."/>
            <person name="Skrede I."/>
            <person name="Drula E."/>
            <person name="Henrissat B."/>
            <person name="Morin E."/>
            <person name="Kohler A."/>
            <person name="Barry K."/>
            <person name="LaButti K."/>
            <person name="Morin E."/>
            <person name="Salamov A."/>
            <person name="Lipzen A."/>
            <person name="Mereny Z."/>
            <person name="Hegedus B."/>
            <person name="Baldrian P."/>
            <person name="Stursova M."/>
            <person name="Weitz H."/>
            <person name="Taylor A."/>
            <person name="Grigoriev I.V."/>
            <person name="Nagy L.G."/>
            <person name="Martin F."/>
            <person name="Kauserud H."/>
        </authorList>
    </citation>
    <scope>NUCLEOTIDE SEQUENCE</scope>
    <source>
        <strain evidence="9">CBHHK182m</strain>
    </source>
</reference>
<dbReference type="GO" id="GO:0005737">
    <property type="term" value="C:cytoplasm"/>
    <property type="evidence" value="ECO:0007669"/>
    <property type="project" value="UniProtKB-SubCell"/>
</dbReference>